<accession>A0A158D871</accession>
<dbReference type="EMBL" id="FCOA02000036">
    <property type="protein sequence ID" value="SAK90416.1"/>
    <property type="molecule type" value="Genomic_DNA"/>
</dbReference>
<organism evidence="2 3">
    <name type="scientific">Caballeronia hypogeia</name>
    <dbReference type="NCBI Taxonomy" id="1777140"/>
    <lineage>
        <taxon>Bacteria</taxon>
        <taxon>Pseudomonadati</taxon>
        <taxon>Pseudomonadota</taxon>
        <taxon>Betaproteobacteria</taxon>
        <taxon>Burkholderiales</taxon>
        <taxon>Burkholderiaceae</taxon>
        <taxon>Caballeronia</taxon>
    </lineage>
</organism>
<evidence type="ECO:0000313" key="3">
    <source>
        <dbReference type="Proteomes" id="UP000054851"/>
    </source>
</evidence>
<name>A0A158D871_9BURK</name>
<protein>
    <recommendedName>
        <fullName evidence="4">ABC transporter substrate-binding protein</fullName>
    </recommendedName>
</protein>
<gene>
    <name evidence="2" type="ORF">AWB79_06564</name>
</gene>
<evidence type="ECO:0000256" key="1">
    <source>
        <dbReference type="SAM" id="SignalP"/>
    </source>
</evidence>
<proteinExistence type="predicted"/>
<evidence type="ECO:0008006" key="4">
    <source>
        <dbReference type="Google" id="ProtNLM"/>
    </source>
</evidence>
<keyword evidence="1" id="KW-0732">Signal</keyword>
<sequence>MKKSFSSQFVIKAAAAVSAITFVMCANSAEPIKITLAHWADAQAVVYTAKYVLETKLQ</sequence>
<reference evidence="2" key="1">
    <citation type="submission" date="2016-01" db="EMBL/GenBank/DDBJ databases">
        <authorList>
            <person name="Peeters C."/>
        </authorList>
    </citation>
    <scope>NUCLEOTIDE SEQUENCE</scope>
    <source>
        <strain evidence="2">LMG 29322</strain>
    </source>
</reference>
<dbReference type="STRING" id="1777140.AWB79_06564"/>
<evidence type="ECO:0000313" key="2">
    <source>
        <dbReference type="EMBL" id="SAK90416.1"/>
    </source>
</evidence>
<dbReference type="Proteomes" id="UP000054851">
    <property type="component" value="Unassembled WGS sequence"/>
</dbReference>
<comment type="caution">
    <text evidence="2">The sequence shown here is derived from an EMBL/GenBank/DDBJ whole genome shotgun (WGS) entry which is preliminary data.</text>
</comment>
<feature type="signal peptide" evidence="1">
    <location>
        <begin position="1"/>
        <end position="28"/>
    </location>
</feature>
<feature type="chain" id="PRO_5007623817" description="ABC transporter substrate-binding protein" evidence="1">
    <location>
        <begin position="29"/>
        <end position="58"/>
    </location>
</feature>
<keyword evidence="3" id="KW-1185">Reference proteome</keyword>
<dbReference type="AlphaFoldDB" id="A0A158D871"/>